<evidence type="ECO:0000256" key="2">
    <source>
        <dbReference type="ARBA" id="ARBA00006676"/>
    </source>
</evidence>
<dbReference type="GO" id="GO:0004000">
    <property type="term" value="F:adenosine deaminase activity"/>
    <property type="evidence" value="ECO:0007669"/>
    <property type="project" value="TreeGrafter"/>
</dbReference>
<dbReference type="InterPro" id="IPR001365">
    <property type="entry name" value="A_deaminase_dom"/>
</dbReference>
<evidence type="ECO:0000256" key="7">
    <source>
        <dbReference type="ARBA" id="ARBA00023080"/>
    </source>
</evidence>
<feature type="domain" description="Adenosine deaminase" evidence="11">
    <location>
        <begin position="19"/>
        <end position="350"/>
    </location>
</feature>
<dbReference type="OrthoDB" id="272271at2759"/>
<dbReference type="PANTHER" id="PTHR11409:SF42">
    <property type="entry name" value="ADENOSINE DEAMINASE-LIKE PROTEIN"/>
    <property type="match status" value="1"/>
</dbReference>
<dbReference type="InterPro" id="IPR006330">
    <property type="entry name" value="Ado/ade_deaminase"/>
</dbReference>
<comment type="caution">
    <text evidence="12">The sequence shown here is derived from an EMBL/GenBank/DDBJ whole genome shotgun (WGS) entry which is preliminary data.</text>
</comment>
<keyword evidence="5" id="KW-0378">Hydrolase</keyword>
<comment type="function">
    <text evidence="9">Catalyzes the hydrolysis of the free cytosolic methylated adenosine nucleotide N(6)-methyl-AMP (N6-mAMP) to produce inositol monophosphate (IMP) and methylamine. Is required for the catabolism of cytosolic N6-mAMP, which is derived from the degradation of mRNA containing N6-methylated adenine (m6A).</text>
</comment>
<accession>A0A8J5K4S1</accession>
<comment type="cofactor">
    <cofactor evidence="1">
        <name>Zn(2+)</name>
        <dbReference type="ChEBI" id="CHEBI:29105"/>
    </cofactor>
</comment>
<dbReference type="PANTHER" id="PTHR11409">
    <property type="entry name" value="ADENOSINE DEAMINASE"/>
    <property type="match status" value="1"/>
</dbReference>
<comment type="catalytic activity">
    <reaction evidence="8">
        <text>N(6)-methyl-AMP + H2O + H(+) = IMP + methylamine</text>
        <dbReference type="Rhea" id="RHEA:16001"/>
        <dbReference type="ChEBI" id="CHEBI:15377"/>
        <dbReference type="ChEBI" id="CHEBI:15378"/>
        <dbReference type="ChEBI" id="CHEBI:58053"/>
        <dbReference type="ChEBI" id="CHEBI:59338"/>
        <dbReference type="ChEBI" id="CHEBI:144842"/>
    </reaction>
    <physiologicalReaction direction="left-to-right" evidence="8">
        <dbReference type="Rhea" id="RHEA:16002"/>
    </physiologicalReaction>
</comment>
<evidence type="ECO:0000256" key="6">
    <source>
        <dbReference type="ARBA" id="ARBA00022833"/>
    </source>
</evidence>
<dbReference type="Pfam" id="PF00962">
    <property type="entry name" value="A_deaminase"/>
    <property type="match status" value="1"/>
</dbReference>
<evidence type="ECO:0000256" key="5">
    <source>
        <dbReference type="ARBA" id="ARBA00022801"/>
    </source>
</evidence>
<keyword evidence="6" id="KW-0862">Zinc</keyword>
<dbReference type="FunFam" id="3.20.20.140:FF:000033">
    <property type="entry name" value="Adenosine deaminase-like protein"/>
    <property type="match status" value="1"/>
</dbReference>
<gene>
    <name evidence="12" type="primary">Ada-L2</name>
    <name evidence="12" type="ORF">Hamer_G013003</name>
</gene>
<evidence type="ECO:0000256" key="10">
    <source>
        <dbReference type="ARBA" id="ARBA00070474"/>
    </source>
</evidence>
<dbReference type="GO" id="GO:0006154">
    <property type="term" value="P:adenosine catabolic process"/>
    <property type="evidence" value="ECO:0007669"/>
    <property type="project" value="TreeGrafter"/>
</dbReference>
<evidence type="ECO:0000256" key="9">
    <source>
        <dbReference type="ARBA" id="ARBA00057464"/>
    </source>
</evidence>
<keyword evidence="7" id="KW-0546">Nucleotide metabolism</keyword>
<dbReference type="AlphaFoldDB" id="A0A8J5K4S1"/>
<dbReference type="GO" id="GO:0046103">
    <property type="term" value="P:inosine biosynthetic process"/>
    <property type="evidence" value="ECO:0007669"/>
    <property type="project" value="TreeGrafter"/>
</dbReference>
<name>A0A8J5K4S1_HOMAM</name>
<evidence type="ECO:0000256" key="8">
    <source>
        <dbReference type="ARBA" id="ARBA00048787"/>
    </source>
</evidence>
<evidence type="ECO:0000313" key="12">
    <source>
        <dbReference type="EMBL" id="KAG7167534.1"/>
    </source>
</evidence>
<proteinExistence type="inferred from homology"/>
<sequence length="367" mass="41302">MYCSQSSNMDFLSYCKSLPKIELHAHLTGSLSDETVLRLLEAKRKEGAVNLPESAELTIQRGHNRTLEECFKLFGILHCLTDNLEAVKKITRDVIREFVSDNVRYLELRTTPKFIPDKMTKKDYIDTVLDTMIEEMKTNNIIVRLLLSIDRSRGVDDARNTVQLAKDYTTHEIYKTLICGIDVSGNPQSGKLTDYICVLEEAKKCGFRLAVHLAEIPSEEETLAVLKANIVDRIGHGTFIHLASGGSQELLDLVKHYQIPLEVCVSSNVKSGTVKNVQDHHLGLWRKEDHPLVICTDDKGIFSTSLSEEYCICAETFDLSKSDLIKMCISAVESTFLSHHEKHQLRLSIQDELNSLKGANNSFSGTD</sequence>
<keyword evidence="4" id="KW-0479">Metal-binding</keyword>
<keyword evidence="13" id="KW-1185">Reference proteome</keyword>
<dbReference type="CDD" id="cd00443">
    <property type="entry name" value="ADA_AMPD"/>
    <property type="match status" value="1"/>
</dbReference>
<dbReference type="GO" id="GO:0046872">
    <property type="term" value="F:metal ion binding"/>
    <property type="evidence" value="ECO:0007669"/>
    <property type="project" value="UniProtKB-KW"/>
</dbReference>
<comment type="similarity">
    <text evidence="2">Belongs to the metallo-dependent hydrolases superfamily. Adenosine and AMP deaminases family.</text>
</comment>
<evidence type="ECO:0000256" key="3">
    <source>
        <dbReference type="ARBA" id="ARBA00011245"/>
    </source>
</evidence>
<dbReference type="GO" id="GO:0009117">
    <property type="term" value="P:nucleotide metabolic process"/>
    <property type="evidence" value="ECO:0007669"/>
    <property type="project" value="UniProtKB-KW"/>
</dbReference>
<evidence type="ECO:0000259" key="11">
    <source>
        <dbReference type="Pfam" id="PF00962"/>
    </source>
</evidence>
<reference evidence="12" key="1">
    <citation type="journal article" date="2021" name="Sci. Adv.">
        <title>The American lobster genome reveals insights on longevity, neural, and immune adaptations.</title>
        <authorList>
            <person name="Polinski J.M."/>
            <person name="Zimin A.V."/>
            <person name="Clark K.F."/>
            <person name="Kohn A.B."/>
            <person name="Sadowski N."/>
            <person name="Timp W."/>
            <person name="Ptitsyn A."/>
            <person name="Khanna P."/>
            <person name="Romanova D.Y."/>
            <person name="Williams P."/>
            <person name="Greenwood S.J."/>
            <person name="Moroz L.L."/>
            <person name="Walt D.R."/>
            <person name="Bodnar A.G."/>
        </authorList>
    </citation>
    <scope>NUCLEOTIDE SEQUENCE</scope>
    <source>
        <strain evidence="12">GMGI-L3</strain>
    </source>
</reference>
<dbReference type="Proteomes" id="UP000747542">
    <property type="component" value="Unassembled WGS sequence"/>
</dbReference>
<comment type="subunit">
    <text evidence="3">Monomer.</text>
</comment>
<evidence type="ECO:0000256" key="1">
    <source>
        <dbReference type="ARBA" id="ARBA00001947"/>
    </source>
</evidence>
<dbReference type="EMBL" id="JAHLQT010021643">
    <property type="protein sequence ID" value="KAG7167534.1"/>
    <property type="molecule type" value="Genomic_DNA"/>
</dbReference>
<organism evidence="12 13">
    <name type="scientific">Homarus americanus</name>
    <name type="common">American lobster</name>
    <dbReference type="NCBI Taxonomy" id="6706"/>
    <lineage>
        <taxon>Eukaryota</taxon>
        <taxon>Metazoa</taxon>
        <taxon>Ecdysozoa</taxon>
        <taxon>Arthropoda</taxon>
        <taxon>Crustacea</taxon>
        <taxon>Multicrustacea</taxon>
        <taxon>Malacostraca</taxon>
        <taxon>Eumalacostraca</taxon>
        <taxon>Eucarida</taxon>
        <taxon>Decapoda</taxon>
        <taxon>Pleocyemata</taxon>
        <taxon>Astacidea</taxon>
        <taxon>Nephropoidea</taxon>
        <taxon>Nephropidae</taxon>
        <taxon>Homarus</taxon>
    </lineage>
</organism>
<protein>
    <recommendedName>
        <fullName evidence="10">Adenosine deaminase-like protein</fullName>
    </recommendedName>
</protein>
<evidence type="ECO:0000256" key="4">
    <source>
        <dbReference type="ARBA" id="ARBA00022723"/>
    </source>
</evidence>
<evidence type="ECO:0000313" key="13">
    <source>
        <dbReference type="Proteomes" id="UP000747542"/>
    </source>
</evidence>